<keyword evidence="1" id="KW-0805">Transcription regulation</keyword>
<dbReference type="Pfam" id="PF01614">
    <property type="entry name" value="IclR_C"/>
    <property type="match status" value="1"/>
</dbReference>
<dbReference type="InterPro" id="IPR050707">
    <property type="entry name" value="HTH_MetabolicPath_Reg"/>
</dbReference>
<evidence type="ECO:0000259" key="4">
    <source>
        <dbReference type="PROSITE" id="PS51077"/>
    </source>
</evidence>
<keyword evidence="2" id="KW-0238">DNA-binding</keyword>
<protein>
    <submittedName>
        <fullName evidence="6">IclR family transcriptional regulator</fullName>
    </submittedName>
</protein>
<dbReference type="InterPro" id="IPR036388">
    <property type="entry name" value="WH-like_DNA-bd_sf"/>
</dbReference>
<dbReference type="InterPro" id="IPR029016">
    <property type="entry name" value="GAF-like_dom_sf"/>
</dbReference>
<dbReference type="SMART" id="SM00346">
    <property type="entry name" value="HTH_ICLR"/>
    <property type="match status" value="1"/>
</dbReference>
<dbReference type="PANTHER" id="PTHR30136">
    <property type="entry name" value="HELIX-TURN-HELIX TRANSCRIPTIONAL REGULATOR, ICLR FAMILY"/>
    <property type="match status" value="1"/>
</dbReference>
<dbReference type="PANTHER" id="PTHR30136:SF24">
    <property type="entry name" value="HTH-TYPE TRANSCRIPTIONAL REPRESSOR ALLR"/>
    <property type="match status" value="1"/>
</dbReference>
<name>A0ABW7Q715_9MICO</name>
<feature type="domain" description="HTH iclR-type" evidence="4">
    <location>
        <begin position="8"/>
        <end position="69"/>
    </location>
</feature>
<feature type="domain" description="IclR-ED" evidence="5">
    <location>
        <begin position="70"/>
        <end position="248"/>
    </location>
</feature>
<evidence type="ECO:0000259" key="5">
    <source>
        <dbReference type="PROSITE" id="PS51078"/>
    </source>
</evidence>
<dbReference type="SUPFAM" id="SSF55781">
    <property type="entry name" value="GAF domain-like"/>
    <property type="match status" value="1"/>
</dbReference>
<dbReference type="Proteomes" id="UP001610861">
    <property type="component" value="Unassembled WGS sequence"/>
</dbReference>
<reference evidence="6 7" key="1">
    <citation type="submission" date="2024-09" db="EMBL/GenBank/DDBJ databases">
        <authorList>
            <person name="Pan X."/>
        </authorList>
    </citation>
    <scope>NUCLEOTIDE SEQUENCE [LARGE SCALE GENOMIC DNA]</scope>
    <source>
        <strain evidence="6 7">B2969</strain>
    </source>
</reference>
<dbReference type="InterPro" id="IPR005471">
    <property type="entry name" value="Tscrpt_reg_IclR_N"/>
</dbReference>
<evidence type="ECO:0000256" key="2">
    <source>
        <dbReference type="ARBA" id="ARBA00023125"/>
    </source>
</evidence>
<dbReference type="InterPro" id="IPR036390">
    <property type="entry name" value="WH_DNA-bd_sf"/>
</dbReference>
<organism evidence="6 7">
    <name type="scientific">Microbacterium alkaliflavum</name>
    <dbReference type="NCBI Taxonomy" id="3248839"/>
    <lineage>
        <taxon>Bacteria</taxon>
        <taxon>Bacillati</taxon>
        <taxon>Actinomycetota</taxon>
        <taxon>Actinomycetes</taxon>
        <taxon>Micrococcales</taxon>
        <taxon>Microbacteriaceae</taxon>
        <taxon>Microbacterium</taxon>
    </lineage>
</organism>
<evidence type="ECO:0000256" key="3">
    <source>
        <dbReference type="ARBA" id="ARBA00023163"/>
    </source>
</evidence>
<comment type="caution">
    <text evidence="6">The sequence shown here is derived from an EMBL/GenBank/DDBJ whole genome shotgun (WGS) entry which is preliminary data.</text>
</comment>
<accession>A0ABW7Q715</accession>
<dbReference type="PROSITE" id="PS51078">
    <property type="entry name" value="ICLR_ED"/>
    <property type="match status" value="1"/>
</dbReference>
<dbReference type="Pfam" id="PF09339">
    <property type="entry name" value="HTH_IclR"/>
    <property type="match status" value="1"/>
</dbReference>
<dbReference type="EMBL" id="JBIQWL010000003">
    <property type="protein sequence ID" value="MFH8250654.1"/>
    <property type="molecule type" value="Genomic_DNA"/>
</dbReference>
<dbReference type="SUPFAM" id="SSF46785">
    <property type="entry name" value="Winged helix' DNA-binding domain"/>
    <property type="match status" value="1"/>
</dbReference>
<dbReference type="PROSITE" id="PS51077">
    <property type="entry name" value="HTH_ICLR"/>
    <property type="match status" value="1"/>
</dbReference>
<dbReference type="InterPro" id="IPR014757">
    <property type="entry name" value="Tscrpt_reg_IclR_C"/>
</dbReference>
<keyword evidence="3" id="KW-0804">Transcription</keyword>
<proteinExistence type="predicted"/>
<dbReference type="Gene3D" id="3.30.450.40">
    <property type="match status" value="1"/>
</dbReference>
<gene>
    <name evidence="6" type="ORF">ACH3VR_09850</name>
</gene>
<keyword evidence="7" id="KW-1185">Reference proteome</keyword>
<evidence type="ECO:0000313" key="6">
    <source>
        <dbReference type="EMBL" id="MFH8250654.1"/>
    </source>
</evidence>
<evidence type="ECO:0000313" key="7">
    <source>
        <dbReference type="Proteomes" id="UP001610861"/>
    </source>
</evidence>
<dbReference type="RefSeq" id="WP_396640612.1">
    <property type="nucleotide sequence ID" value="NZ_JBIQWL010000003.1"/>
</dbReference>
<sequence>MARGSDGESVLHKHLRVLQAFDALRPFLTLTEIADASGLALSTAHRLVAELEREGLLERLPDRTYRLGVRLWEFASRTPGALGLRELARPWLGAVHSRVRQHTQLGVLSGRDVLFIERMSTRDAVLNLTLIGGRTPLPVSSSGLVLLAHAAPALVDEVIAAGWPAYTPETIRRDALRDRLRHVRADGFAVTNGQIHAESRGIAVPVLGPHGAVYAAIGVVVANDGTSPQPAIELLTVAAAGITRALEEAYLPDGGGATHDGARGLRALVTSSQRSLDYFESLEATPWPTTATQGERTR</sequence>
<dbReference type="Gene3D" id="1.10.10.10">
    <property type="entry name" value="Winged helix-like DNA-binding domain superfamily/Winged helix DNA-binding domain"/>
    <property type="match status" value="1"/>
</dbReference>
<evidence type="ECO:0000256" key="1">
    <source>
        <dbReference type="ARBA" id="ARBA00023015"/>
    </source>
</evidence>